<dbReference type="HOGENOM" id="CLU_469194_0_0_11"/>
<feature type="transmembrane region" description="Helical" evidence="8">
    <location>
        <begin position="200"/>
        <end position="217"/>
    </location>
</feature>
<feature type="transmembrane region" description="Helical" evidence="8">
    <location>
        <begin position="384"/>
        <end position="402"/>
    </location>
</feature>
<name>H5X1Y2_9PSEU</name>
<keyword evidence="10" id="KW-1185">Reference proteome</keyword>
<dbReference type="GO" id="GO:0016763">
    <property type="term" value="F:pentosyltransferase activity"/>
    <property type="evidence" value="ECO:0007669"/>
    <property type="project" value="TreeGrafter"/>
</dbReference>
<evidence type="ECO:0000313" key="9">
    <source>
        <dbReference type="EMBL" id="EHR52051.1"/>
    </source>
</evidence>
<feature type="transmembrane region" description="Helical" evidence="8">
    <location>
        <begin position="34"/>
        <end position="53"/>
    </location>
</feature>
<evidence type="ECO:0000256" key="6">
    <source>
        <dbReference type="ARBA" id="ARBA00022989"/>
    </source>
</evidence>
<feature type="transmembrane region" description="Helical" evidence="8">
    <location>
        <begin position="249"/>
        <end position="269"/>
    </location>
</feature>
<dbReference type="OrthoDB" id="3946755at2"/>
<protein>
    <recommendedName>
        <fullName evidence="11">Glycosyltransferase RgtA/B/C/D-like domain-containing protein</fullName>
    </recommendedName>
</protein>
<proteinExistence type="predicted"/>
<dbReference type="GO" id="GO:0010041">
    <property type="term" value="P:response to iron(III) ion"/>
    <property type="evidence" value="ECO:0007669"/>
    <property type="project" value="TreeGrafter"/>
</dbReference>
<keyword evidence="6 8" id="KW-1133">Transmembrane helix</keyword>
<keyword evidence="7 8" id="KW-0472">Membrane</keyword>
<gene>
    <name evidence="9" type="ORF">SacmaDRAFT_3848</name>
</gene>
<keyword evidence="3" id="KW-0328">Glycosyltransferase</keyword>
<dbReference type="AlphaFoldDB" id="H5X1Y2"/>
<dbReference type="EMBL" id="CM001439">
    <property type="protein sequence ID" value="EHR52051.1"/>
    <property type="molecule type" value="Genomic_DNA"/>
</dbReference>
<feature type="transmembrane region" description="Helical" evidence="8">
    <location>
        <begin position="223"/>
        <end position="242"/>
    </location>
</feature>
<dbReference type="PANTHER" id="PTHR33908">
    <property type="entry name" value="MANNOSYLTRANSFERASE YKCB-RELATED"/>
    <property type="match status" value="1"/>
</dbReference>
<comment type="subcellular location">
    <subcellularLocation>
        <location evidence="1">Cell membrane</location>
        <topology evidence="1">Multi-pass membrane protein</topology>
    </subcellularLocation>
</comment>
<dbReference type="GO" id="GO:0009103">
    <property type="term" value="P:lipopolysaccharide biosynthetic process"/>
    <property type="evidence" value="ECO:0007669"/>
    <property type="project" value="UniProtKB-ARBA"/>
</dbReference>
<dbReference type="RefSeq" id="WP_009155429.1">
    <property type="nucleotide sequence ID" value="NZ_CM001439.1"/>
</dbReference>
<evidence type="ECO:0000256" key="1">
    <source>
        <dbReference type="ARBA" id="ARBA00004651"/>
    </source>
</evidence>
<dbReference type="GO" id="GO:0005886">
    <property type="term" value="C:plasma membrane"/>
    <property type="evidence" value="ECO:0007669"/>
    <property type="project" value="UniProtKB-SubCell"/>
</dbReference>
<evidence type="ECO:0000256" key="8">
    <source>
        <dbReference type="SAM" id="Phobius"/>
    </source>
</evidence>
<feature type="transmembrane region" description="Helical" evidence="8">
    <location>
        <begin position="351"/>
        <end position="372"/>
    </location>
</feature>
<reference evidence="9 10" key="1">
    <citation type="journal article" date="2012" name="Stand. Genomic Sci.">
        <title>Genome sequence of the ocean sediment bacterium Saccharomonospora marina type strain (XMU15(T)).</title>
        <authorList>
            <person name="Klenk H.P."/>
            <person name="Lu M."/>
            <person name="Lucas S."/>
            <person name="Lapidus A."/>
            <person name="Copeland A."/>
            <person name="Pitluck S."/>
            <person name="Goodwin L.A."/>
            <person name="Han C."/>
            <person name="Tapia R."/>
            <person name="Brambilla E.M."/>
            <person name="Potter G."/>
            <person name="Land M."/>
            <person name="Ivanova N."/>
            <person name="Rohde M."/>
            <person name="Goker M."/>
            <person name="Detter J.C."/>
            <person name="Li W.J."/>
            <person name="Kyrpides N.C."/>
            <person name="Woyke T."/>
        </authorList>
    </citation>
    <scope>NUCLEOTIDE SEQUENCE [LARGE SCALE GENOMIC DNA]</scope>
    <source>
        <strain evidence="9 10">XMU15</strain>
    </source>
</reference>
<sequence>MTLVSVGEAAAVDSARQEPVACPRARRLRRLRRLAPAASVAAGTALIGTHGSVYGNWLIDDAAISFAYSRSIAQGLGPVVQAGAEPVEGFSNPTWTVLLALARLVGLFDRGTLFGVPDYVLLPKALALLCCAGILAACYVAAARITRRPWLATIAVGAILAAIPSFVIWTFSGLENSLYALIVGWQAVLVFRAVLDNRLLAWKVALSAGVLAALAALTRPEGLIYAGVYPLVVLGSLRRPLLWQSVRRILLSTAAFAVPVGGYVAWRYATFGQLLSSPSVAKGQDIPALEDMARPGELVEYAGAPAVLVVVALLGMLLAKAPWWRRGLLALLVPLGLALLAYAVLEPDWMSQYRFATPIWVLGALIATLSAIEVFTRIGRRGRAWLSVGLIAALLPSAASFTSHAQEFRTKPNISACYVADRFGRVFNAYADILGLRQASLLIPDLGGSALTSRLRLIDMAGLTHDRFAELARDHDKPGQRDYVYGEARPTFIHIREPWSSGTGLAADPRLERDYHPIHFDIYQGAPHGDWVRKDAVTDDAALARLRSYADTTTTRVEQSGAAWPRRHCGATLRPGQSTIPQP</sequence>
<keyword evidence="2" id="KW-1003">Cell membrane</keyword>
<feature type="transmembrane region" description="Helical" evidence="8">
    <location>
        <begin position="328"/>
        <end position="345"/>
    </location>
</feature>
<evidence type="ECO:0000256" key="4">
    <source>
        <dbReference type="ARBA" id="ARBA00022679"/>
    </source>
</evidence>
<dbReference type="PANTHER" id="PTHR33908:SF3">
    <property type="entry name" value="UNDECAPRENYL PHOSPHATE-ALPHA-4-AMINO-4-DEOXY-L-ARABINOSE ARABINOSYL TRANSFERASE"/>
    <property type="match status" value="1"/>
</dbReference>
<dbReference type="Proteomes" id="UP000004926">
    <property type="component" value="Chromosome"/>
</dbReference>
<evidence type="ECO:0000256" key="7">
    <source>
        <dbReference type="ARBA" id="ARBA00023136"/>
    </source>
</evidence>
<evidence type="ECO:0000256" key="2">
    <source>
        <dbReference type="ARBA" id="ARBA00022475"/>
    </source>
</evidence>
<accession>H5X1Y2</accession>
<dbReference type="STRING" id="882083.SacmaDRAFT_3848"/>
<feature type="transmembrane region" description="Helical" evidence="8">
    <location>
        <begin position="150"/>
        <end position="171"/>
    </location>
</feature>
<keyword evidence="4" id="KW-0808">Transferase</keyword>
<evidence type="ECO:0000256" key="3">
    <source>
        <dbReference type="ARBA" id="ARBA00022676"/>
    </source>
</evidence>
<evidence type="ECO:0008006" key="11">
    <source>
        <dbReference type="Google" id="ProtNLM"/>
    </source>
</evidence>
<evidence type="ECO:0000313" key="10">
    <source>
        <dbReference type="Proteomes" id="UP000004926"/>
    </source>
</evidence>
<feature type="transmembrane region" description="Helical" evidence="8">
    <location>
        <begin position="177"/>
        <end position="195"/>
    </location>
</feature>
<dbReference type="eggNOG" id="COG1807">
    <property type="taxonomic scope" value="Bacteria"/>
</dbReference>
<feature type="transmembrane region" description="Helical" evidence="8">
    <location>
        <begin position="125"/>
        <end position="143"/>
    </location>
</feature>
<evidence type="ECO:0000256" key="5">
    <source>
        <dbReference type="ARBA" id="ARBA00022692"/>
    </source>
</evidence>
<organism evidence="9 10">
    <name type="scientific">Saccharomonospora marina XMU15</name>
    <dbReference type="NCBI Taxonomy" id="882083"/>
    <lineage>
        <taxon>Bacteria</taxon>
        <taxon>Bacillati</taxon>
        <taxon>Actinomycetota</taxon>
        <taxon>Actinomycetes</taxon>
        <taxon>Pseudonocardiales</taxon>
        <taxon>Pseudonocardiaceae</taxon>
        <taxon>Saccharomonospora</taxon>
    </lineage>
</organism>
<feature type="transmembrane region" description="Helical" evidence="8">
    <location>
        <begin position="301"/>
        <end position="319"/>
    </location>
</feature>
<dbReference type="InterPro" id="IPR050297">
    <property type="entry name" value="LipidA_mod_glycosyltrf_83"/>
</dbReference>
<keyword evidence="5 8" id="KW-0812">Transmembrane</keyword>